<keyword evidence="3" id="KW-1185">Reference proteome</keyword>
<proteinExistence type="predicted"/>
<sequence>MPDYKTNDPKGYMGDPRRGAAMGRPTYAPDAAGWTVEGLETAAALEEDRARIAEEQRENRPGDGYKRQCWEAAAASFRKEAERLRSLIPAARAMLAASPKITLQRVRLDSGGYDSNGTYFGHDLPLYWAADESGDYDATFRAADRNAAKAIVRETYPGARFHN</sequence>
<evidence type="ECO:0000313" key="3">
    <source>
        <dbReference type="Proteomes" id="UP000000463"/>
    </source>
</evidence>
<name>K4JVM8_9CAUD</name>
<dbReference type="GeneID" id="13994952"/>
<dbReference type="KEGG" id="vg:13994952"/>
<dbReference type="EMBL" id="JX100810">
    <property type="protein sequence ID" value="AFU87893.1"/>
    <property type="molecule type" value="Genomic_DNA"/>
</dbReference>
<dbReference type="Proteomes" id="UP000000463">
    <property type="component" value="Segment"/>
</dbReference>
<evidence type="ECO:0000256" key="1">
    <source>
        <dbReference type="SAM" id="MobiDB-lite"/>
    </source>
</evidence>
<organism evidence="2 3">
    <name type="scientific">Caulobacter phage CcrColossus</name>
    <dbReference type="NCBI Taxonomy" id="1211640"/>
    <lineage>
        <taxon>Viruses</taxon>
        <taxon>Duplodnaviria</taxon>
        <taxon>Heunggongvirae</taxon>
        <taxon>Uroviricota</taxon>
        <taxon>Caudoviricetes</taxon>
        <taxon>Jeanschmidtviridae</taxon>
        <taxon>Colossusvirus</taxon>
        <taxon>Colossusvirus colossus</taxon>
    </lineage>
</organism>
<reference evidence="2 3" key="1">
    <citation type="journal article" date="2012" name="BMC Genomics">
        <title>The Caulobacter crescentus phage phiCbK: genomics of a canonical phage.</title>
        <authorList>
            <person name="Gill J.J."/>
            <person name="Berry J.D."/>
            <person name="Russell W.K."/>
            <person name="Lessor L."/>
            <person name="Escobar Garcia D.A."/>
            <person name="Hernandez D."/>
            <person name="Kane A."/>
            <person name="Keene J."/>
            <person name="Maddox M."/>
            <person name="Martin R."/>
            <person name="Mohan S."/>
            <person name="Thorn A.M."/>
            <person name="Russell D.H."/>
            <person name="Young R."/>
        </authorList>
    </citation>
    <scope>NUCLEOTIDE SEQUENCE [LARGE SCALE GENOMIC DNA]</scope>
</reference>
<gene>
    <name evidence="2" type="ORF">CcrColossus_gp023</name>
</gene>
<protein>
    <submittedName>
        <fullName evidence="2">Uncharacterized protein</fullName>
    </submittedName>
</protein>
<accession>K4JVM8</accession>
<feature type="region of interest" description="Disordered" evidence="1">
    <location>
        <begin position="1"/>
        <end position="26"/>
    </location>
</feature>
<evidence type="ECO:0000313" key="2">
    <source>
        <dbReference type="EMBL" id="AFU87893.1"/>
    </source>
</evidence>
<dbReference type="RefSeq" id="YP_006988257.1">
    <property type="nucleotide sequence ID" value="NC_019406.1"/>
</dbReference>